<keyword evidence="2" id="KW-0812">Transmembrane</keyword>
<protein>
    <submittedName>
        <fullName evidence="3">Uncharacterized protein</fullName>
    </submittedName>
</protein>
<gene>
    <name evidence="3" type="ORF">G7Y89_g8381</name>
</gene>
<keyword evidence="2" id="KW-1133">Transmembrane helix</keyword>
<accession>A0A8H4RGQ8</accession>
<proteinExistence type="predicted"/>
<feature type="compositionally biased region" description="Polar residues" evidence="1">
    <location>
        <begin position="98"/>
        <end position="110"/>
    </location>
</feature>
<dbReference type="Proteomes" id="UP000566819">
    <property type="component" value="Unassembled WGS sequence"/>
</dbReference>
<evidence type="ECO:0000313" key="4">
    <source>
        <dbReference type="Proteomes" id="UP000566819"/>
    </source>
</evidence>
<dbReference type="AlphaFoldDB" id="A0A8H4RGQ8"/>
<feature type="region of interest" description="Disordered" evidence="1">
    <location>
        <begin position="98"/>
        <end position="123"/>
    </location>
</feature>
<sequence>MVYSETSGLDFPSINPYRQLKTVSPRDSKVHISCSGKIDCYTMSLPSYITSSSTTYETGFTLYSILSSPTINTQTSSKPSPISITAFEFINSTIASTRPTSNTNKTTLANSTSSLPTIGPPPSPLTPGAKAGLSIGILLLFSLIVAAIFFFIRRHRQNTLSTRQNHVVDLADTPFMRRELEGDNMHPELKAERGLGVGDAVVSEWRSAGRGDEIVGSNKRLSPEAEEEMRWLKKEEERIAKRKKELEGSAGRKK</sequence>
<dbReference type="CDD" id="cd12087">
    <property type="entry name" value="TM_EGFR-like"/>
    <property type="match status" value="1"/>
</dbReference>
<keyword evidence="2" id="KW-0472">Membrane</keyword>
<evidence type="ECO:0000313" key="3">
    <source>
        <dbReference type="EMBL" id="KAF4629762.1"/>
    </source>
</evidence>
<dbReference type="EMBL" id="JAAMPI010000630">
    <property type="protein sequence ID" value="KAF4629762.1"/>
    <property type="molecule type" value="Genomic_DNA"/>
</dbReference>
<evidence type="ECO:0000256" key="2">
    <source>
        <dbReference type="SAM" id="Phobius"/>
    </source>
</evidence>
<comment type="caution">
    <text evidence="3">The sequence shown here is derived from an EMBL/GenBank/DDBJ whole genome shotgun (WGS) entry which is preliminary data.</text>
</comment>
<name>A0A8H4RGQ8_9HELO</name>
<organism evidence="3 4">
    <name type="scientific">Cudoniella acicularis</name>
    <dbReference type="NCBI Taxonomy" id="354080"/>
    <lineage>
        <taxon>Eukaryota</taxon>
        <taxon>Fungi</taxon>
        <taxon>Dikarya</taxon>
        <taxon>Ascomycota</taxon>
        <taxon>Pezizomycotina</taxon>
        <taxon>Leotiomycetes</taxon>
        <taxon>Helotiales</taxon>
        <taxon>Tricladiaceae</taxon>
        <taxon>Cudoniella</taxon>
    </lineage>
</organism>
<feature type="transmembrane region" description="Helical" evidence="2">
    <location>
        <begin position="131"/>
        <end position="152"/>
    </location>
</feature>
<reference evidence="3 4" key="1">
    <citation type="submission" date="2020-03" db="EMBL/GenBank/DDBJ databases">
        <title>Draft Genome Sequence of Cudoniella acicularis.</title>
        <authorList>
            <person name="Buettner E."/>
            <person name="Kellner H."/>
        </authorList>
    </citation>
    <scope>NUCLEOTIDE SEQUENCE [LARGE SCALE GENOMIC DNA]</scope>
    <source>
        <strain evidence="3 4">DSM 108380</strain>
    </source>
</reference>
<keyword evidence="4" id="KW-1185">Reference proteome</keyword>
<evidence type="ECO:0000256" key="1">
    <source>
        <dbReference type="SAM" id="MobiDB-lite"/>
    </source>
</evidence>